<evidence type="ECO:0000256" key="1">
    <source>
        <dbReference type="SAM" id="MobiDB-lite"/>
    </source>
</evidence>
<organism evidence="2 3">
    <name type="scientific">Buddleja alternifolia</name>
    <dbReference type="NCBI Taxonomy" id="168488"/>
    <lineage>
        <taxon>Eukaryota</taxon>
        <taxon>Viridiplantae</taxon>
        <taxon>Streptophyta</taxon>
        <taxon>Embryophyta</taxon>
        <taxon>Tracheophyta</taxon>
        <taxon>Spermatophyta</taxon>
        <taxon>Magnoliopsida</taxon>
        <taxon>eudicotyledons</taxon>
        <taxon>Gunneridae</taxon>
        <taxon>Pentapetalae</taxon>
        <taxon>asterids</taxon>
        <taxon>lamiids</taxon>
        <taxon>Lamiales</taxon>
        <taxon>Scrophulariaceae</taxon>
        <taxon>Buddlejeae</taxon>
        <taxon>Buddleja</taxon>
    </lineage>
</organism>
<feature type="region of interest" description="Disordered" evidence="1">
    <location>
        <begin position="1"/>
        <end position="40"/>
    </location>
</feature>
<dbReference type="Proteomes" id="UP000826271">
    <property type="component" value="Unassembled WGS sequence"/>
</dbReference>
<feature type="compositionally biased region" description="Polar residues" evidence="1">
    <location>
        <begin position="7"/>
        <end position="16"/>
    </location>
</feature>
<evidence type="ECO:0000313" key="2">
    <source>
        <dbReference type="EMBL" id="KAG8373412.1"/>
    </source>
</evidence>
<name>A0AAV6X0E8_9LAMI</name>
<accession>A0AAV6X0E8</accession>
<sequence length="140" mass="15956">MVANLTAAMNRNQQMGVGQGRSSENGEESHNHEEQGLGNQGYQIPTKCLTVEFPKFHREDLRGWVYRCEQFFDVDETSDEAKTGTIQDYLDKFDELMNCLDLSESHAISCFLRGIKHEISVPVRMFKPKTLQEAISLAKL</sequence>
<evidence type="ECO:0000313" key="3">
    <source>
        <dbReference type="Proteomes" id="UP000826271"/>
    </source>
</evidence>
<keyword evidence="3" id="KW-1185">Reference proteome</keyword>
<comment type="caution">
    <text evidence="2">The sequence shown here is derived from an EMBL/GenBank/DDBJ whole genome shotgun (WGS) entry which is preliminary data.</text>
</comment>
<protein>
    <recommendedName>
        <fullName evidence="4">Retrotransposon gag domain-containing protein</fullName>
    </recommendedName>
</protein>
<reference evidence="2" key="1">
    <citation type="submission" date="2019-10" db="EMBL/GenBank/DDBJ databases">
        <authorList>
            <person name="Zhang R."/>
            <person name="Pan Y."/>
            <person name="Wang J."/>
            <person name="Ma R."/>
            <person name="Yu S."/>
        </authorList>
    </citation>
    <scope>NUCLEOTIDE SEQUENCE</scope>
    <source>
        <strain evidence="2">LA-IB0</strain>
        <tissue evidence="2">Leaf</tissue>
    </source>
</reference>
<dbReference type="EMBL" id="WHWC01000011">
    <property type="protein sequence ID" value="KAG8373412.1"/>
    <property type="molecule type" value="Genomic_DNA"/>
</dbReference>
<proteinExistence type="predicted"/>
<evidence type="ECO:0008006" key="4">
    <source>
        <dbReference type="Google" id="ProtNLM"/>
    </source>
</evidence>
<gene>
    <name evidence="2" type="ORF">BUALT_Bualt11G0021600</name>
</gene>
<dbReference type="AlphaFoldDB" id="A0AAV6X0E8"/>